<dbReference type="PANTHER" id="PTHR48107:SF16">
    <property type="entry name" value="NADPH-DEPENDENT ALDEHYDE REDUCTASE 1, CHLOROPLASTIC"/>
    <property type="match status" value="1"/>
</dbReference>
<evidence type="ECO:0000256" key="2">
    <source>
        <dbReference type="ARBA" id="ARBA00023002"/>
    </source>
</evidence>
<dbReference type="InterPro" id="IPR002347">
    <property type="entry name" value="SDR_fam"/>
</dbReference>
<dbReference type="Proteomes" id="UP000321189">
    <property type="component" value="Unassembled WGS sequence"/>
</dbReference>
<keyword evidence="5" id="KW-1185">Reference proteome</keyword>
<dbReference type="PRINTS" id="PR00081">
    <property type="entry name" value="GDHRDH"/>
</dbReference>
<dbReference type="CDD" id="cd05355">
    <property type="entry name" value="SDR_c1"/>
    <property type="match status" value="1"/>
</dbReference>
<evidence type="ECO:0000256" key="1">
    <source>
        <dbReference type="ARBA" id="ARBA00006484"/>
    </source>
</evidence>
<dbReference type="PRINTS" id="PR00080">
    <property type="entry name" value="SDRFAMILY"/>
</dbReference>
<proteinExistence type="inferred from homology"/>
<dbReference type="InterPro" id="IPR020904">
    <property type="entry name" value="Sc_DH/Rdtase_CS"/>
</dbReference>
<organism evidence="4 5">
    <name type="scientific">Pseudoalteromonas atlantica</name>
    <name type="common">Alteromonas atlantica</name>
    <dbReference type="NCBI Taxonomy" id="288"/>
    <lineage>
        <taxon>Bacteria</taxon>
        <taxon>Pseudomonadati</taxon>
        <taxon>Pseudomonadota</taxon>
        <taxon>Gammaproteobacteria</taxon>
        <taxon>Alteromonadales</taxon>
        <taxon>Pseudoalteromonadaceae</taxon>
        <taxon>Pseudoalteromonas</taxon>
    </lineage>
</organism>
<protein>
    <submittedName>
        <fullName evidence="4">NAD(P)-dependent oxidoreductase</fullName>
    </submittedName>
</protein>
<dbReference type="PROSITE" id="PS00061">
    <property type="entry name" value="ADH_SHORT"/>
    <property type="match status" value="1"/>
</dbReference>
<dbReference type="Gene3D" id="3.40.50.720">
    <property type="entry name" value="NAD(P)-binding Rossmann-like Domain"/>
    <property type="match status" value="1"/>
</dbReference>
<comment type="similarity">
    <text evidence="1">Belongs to the short-chain dehydrogenases/reductases (SDR) family.</text>
</comment>
<feature type="compositionally biased region" description="Basic and acidic residues" evidence="3">
    <location>
        <begin position="48"/>
        <end position="59"/>
    </location>
</feature>
<evidence type="ECO:0000256" key="3">
    <source>
        <dbReference type="SAM" id="MobiDB-lite"/>
    </source>
</evidence>
<dbReference type="SUPFAM" id="SSF51735">
    <property type="entry name" value="NAD(P)-binding Rossmann-fold domains"/>
    <property type="match status" value="1"/>
</dbReference>
<feature type="region of interest" description="Disordered" evidence="3">
    <location>
        <begin position="17"/>
        <end position="62"/>
    </location>
</feature>
<accession>A0ABQ0UA18</accession>
<dbReference type="PANTHER" id="PTHR48107">
    <property type="entry name" value="NADPH-DEPENDENT ALDEHYDE REDUCTASE-LIKE PROTEIN, CHLOROPLASTIC-RELATED"/>
    <property type="match status" value="1"/>
</dbReference>
<dbReference type="EMBL" id="BJUT01000003">
    <property type="protein sequence ID" value="GEK75312.1"/>
    <property type="molecule type" value="Genomic_DNA"/>
</dbReference>
<dbReference type="Pfam" id="PF13561">
    <property type="entry name" value="adh_short_C2"/>
    <property type="match status" value="1"/>
</dbReference>
<comment type="caution">
    <text evidence="4">The sequence shown here is derived from an EMBL/GenBank/DDBJ whole genome shotgun (WGS) entry which is preliminary data.</text>
</comment>
<sequence length="314" mass="33679">MQLIQLKLYVKGDVDMPTNQFTMQDPRSQYQMGRTEKDSDQPDPGLDEILKPKADHGEDTYVGSDRLKGRKALITGGDSGIGRAVAIAFAREGADVVINYLASEEADAKETLDILKASGNKAWGIAGDISDESFCNDLVAQSVENLGSIDILVNNAGKQQFVAELDDLSTEQFCQTYATNVFAMFWITKAAVKHMPPGASIINTTSIQCYQPSAGLLDYASTKGAITSFTKSLAKMVIDKGIRVNGVAPGPIWTPLQQSGGQPAKKLPEFGDNVPLGRPGQPAELAPTYVYLASQESSYITAEIMGVTGGQHLP</sequence>
<evidence type="ECO:0000313" key="4">
    <source>
        <dbReference type="EMBL" id="GEK75312.1"/>
    </source>
</evidence>
<reference evidence="4 5" key="1">
    <citation type="submission" date="2019-07" db="EMBL/GenBank/DDBJ databases">
        <title>Whole genome shotgun sequence of Pseudoalteromonas atlantica NBRC 103033.</title>
        <authorList>
            <person name="Hosoyama A."/>
            <person name="Uohara A."/>
            <person name="Ohji S."/>
            <person name="Ichikawa N."/>
        </authorList>
    </citation>
    <scope>NUCLEOTIDE SEQUENCE [LARGE SCALE GENOMIC DNA]</scope>
    <source>
        <strain evidence="4 5">NBRC 103033</strain>
    </source>
</reference>
<gene>
    <name evidence="4" type="ORF">PAT01_06160</name>
</gene>
<dbReference type="InterPro" id="IPR036291">
    <property type="entry name" value="NAD(P)-bd_dom_sf"/>
</dbReference>
<name>A0ABQ0UA18_PSEAF</name>
<keyword evidence="2" id="KW-0560">Oxidoreductase</keyword>
<evidence type="ECO:0000313" key="5">
    <source>
        <dbReference type="Proteomes" id="UP000321189"/>
    </source>
</evidence>
<feature type="compositionally biased region" description="Polar residues" evidence="3">
    <location>
        <begin position="17"/>
        <end position="32"/>
    </location>
</feature>